<dbReference type="EMBL" id="JAPWTJ010002744">
    <property type="protein sequence ID" value="KAJ8964668.1"/>
    <property type="molecule type" value="Genomic_DNA"/>
</dbReference>
<gene>
    <name evidence="2" type="ORF">NQ317_009316</name>
</gene>
<comment type="caution">
    <text evidence="2">The sequence shown here is derived from an EMBL/GenBank/DDBJ whole genome shotgun (WGS) entry which is preliminary data.</text>
</comment>
<keyword evidence="3" id="KW-1185">Reference proteome</keyword>
<name>A0ABQ9IT12_9CUCU</name>
<sequence>MQREAKTVFEVTFLLRDKFNPLELAFKISLLIDRSRNSRPHTYPATALRVCVCFKERCEPVTEGAPSTERTKDTASEIHSFI</sequence>
<evidence type="ECO:0000313" key="3">
    <source>
        <dbReference type="Proteomes" id="UP001162164"/>
    </source>
</evidence>
<proteinExistence type="predicted"/>
<protein>
    <submittedName>
        <fullName evidence="2">Uncharacterized protein</fullName>
    </submittedName>
</protein>
<evidence type="ECO:0000313" key="2">
    <source>
        <dbReference type="EMBL" id="KAJ8964668.1"/>
    </source>
</evidence>
<reference evidence="2" key="1">
    <citation type="journal article" date="2023" name="Insect Mol. Biol.">
        <title>Genome sequencing provides insights into the evolution of gene families encoding plant cell wall-degrading enzymes in longhorned beetles.</title>
        <authorList>
            <person name="Shin N.R."/>
            <person name="Okamura Y."/>
            <person name="Kirsch R."/>
            <person name="Pauchet Y."/>
        </authorList>
    </citation>
    <scope>NUCLEOTIDE SEQUENCE</scope>
    <source>
        <strain evidence="2">MMC_N1</strain>
    </source>
</reference>
<feature type="region of interest" description="Disordered" evidence="1">
    <location>
        <begin position="63"/>
        <end position="82"/>
    </location>
</feature>
<accession>A0ABQ9IT12</accession>
<dbReference type="Proteomes" id="UP001162164">
    <property type="component" value="Unassembled WGS sequence"/>
</dbReference>
<organism evidence="2 3">
    <name type="scientific">Molorchus minor</name>
    <dbReference type="NCBI Taxonomy" id="1323400"/>
    <lineage>
        <taxon>Eukaryota</taxon>
        <taxon>Metazoa</taxon>
        <taxon>Ecdysozoa</taxon>
        <taxon>Arthropoda</taxon>
        <taxon>Hexapoda</taxon>
        <taxon>Insecta</taxon>
        <taxon>Pterygota</taxon>
        <taxon>Neoptera</taxon>
        <taxon>Endopterygota</taxon>
        <taxon>Coleoptera</taxon>
        <taxon>Polyphaga</taxon>
        <taxon>Cucujiformia</taxon>
        <taxon>Chrysomeloidea</taxon>
        <taxon>Cerambycidae</taxon>
        <taxon>Lamiinae</taxon>
        <taxon>Monochamini</taxon>
        <taxon>Molorchus</taxon>
    </lineage>
</organism>
<evidence type="ECO:0000256" key="1">
    <source>
        <dbReference type="SAM" id="MobiDB-lite"/>
    </source>
</evidence>